<proteinExistence type="predicted"/>
<feature type="transmembrane region" description="Helical" evidence="4">
    <location>
        <begin position="191"/>
        <end position="214"/>
    </location>
</feature>
<keyword evidence="4" id="KW-0472">Membrane</keyword>
<dbReference type="EMBL" id="CADEAL010000980">
    <property type="protein sequence ID" value="CAB1427596.1"/>
    <property type="molecule type" value="Genomic_DNA"/>
</dbReference>
<feature type="disulfide bond" evidence="3">
    <location>
        <begin position="8"/>
        <end position="69"/>
    </location>
</feature>
<name>A0A9N7UAQ2_PLEPL</name>
<sequence>MLDANVVCRQLDCGVALKISNSSRFGPGLGLIALDDVDCRGHEADLSQCRSPGWGIHNCGHSEDVEVTCRANGVQTSAKTPFQVQLVNGSNRCEGRVEVLSFGVRGTVCDDHWDMVDSNVVCRQLDCGVAVEMSASSRFGPGLGLIALDDVDCRGHEADLSQCRSPGWGIHDCGHSEDVEVACRDPEPPSYFIAFVTVTVVLVLVIIAISAAFVRHQIKGKHESVNTEENESEDMKNTVYEKVKVISVNTTSGSESI</sequence>
<dbReference type="FunFam" id="3.10.250.10:FF:000057">
    <property type="entry name" value="Uncharacterized protein"/>
    <property type="match status" value="1"/>
</dbReference>
<organism evidence="6 7">
    <name type="scientific">Pleuronectes platessa</name>
    <name type="common">European plaice</name>
    <dbReference type="NCBI Taxonomy" id="8262"/>
    <lineage>
        <taxon>Eukaryota</taxon>
        <taxon>Metazoa</taxon>
        <taxon>Chordata</taxon>
        <taxon>Craniata</taxon>
        <taxon>Vertebrata</taxon>
        <taxon>Euteleostomi</taxon>
        <taxon>Actinopterygii</taxon>
        <taxon>Neopterygii</taxon>
        <taxon>Teleostei</taxon>
        <taxon>Neoteleostei</taxon>
        <taxon>Acanthomorphata</taxon>
        <taxon>Carangaria</taxon>
        <taxon>Pleuronectiformes</taxon>
        <taxon>Pleuronectoidei</taxon>
        <taxon>Pleuronectidae</taxon>
        <taxon>Pleuronectes</taxon>
    </lineage>
</organism>
<keyword evidence="1" id="KW-0732">Signal</keyword>
<keyword evidence="4" id="KW-0812">Transmembrane</keyword>
<accession>A0A9N7UAQ2</accession>
<dbReference type="Proteomes" id="UP001153269">
    <property type="component" value="Unassembled WGS sequence"/>
</dbReference>
<evidence type="ECO:0000313" key="7">
    <source>
        <dbReference type="Proteomes" id="UP001153269"/>
    </source>
</evidence>
<keyword evidence="2 3" id="KW-1015">Disulfide bond</keyword>
<evidence type="ECO:0000256" key="2">
    <source>
        <dbReference type="ARBA" id="ARBA00023157"/>
    </source>
</evidence>
<evidence type="ECO:0000256" key="3">
    <source>
        <dbReference type="PROSITE-ProRule" id="PRU00196"/>
    </source>
</evidence>
<dbReference type="SUPFAM" id="SSF56487">
    <property type="entry name" value="SRCR-like"/>
    <property type="match status" value="2"/>
</dbReference>
<feature type="domain" description="SRCR" evidence="5">
    <location>
        <begin position="84"/>
        <end position="184"/>
    </location>
</feature>
<dbReference type="Pfam" id="PF00530">
    <property type="entry name" value="SRCR"/>
    <property type="match status" value="2"/>
</dbReference>
<keyword evidence="7" id="KW-1185">Reference proteome</keyword>
<feature type="disulfide bond" evidence="3">
    <location>
        <begin position="39"/>
        <end position="49"/>
    </location>
</feature>
<dbReference type="GO" id="GO:0004252">
    <property type="term" value="F:serine-type endopeptidase activity"/>
    <property type="evidence" value="ECO:0007669"/>
    <property type="project" value="TreeGrafter"/>
</dbReference>
<evidence type="ECO:0000256" key="1">
    <source>
        <dbReference type="ARBA" id="ARBA00022729"/>
    </source>
</evidence>
<evidence type="ECO:0000256" key="4">
    <source>
        <dbReference type="SAM" id="Phobius"/>
    </source>
</evidence>
<dbReference type="InterPro" id="IPR036772">
    <property type="entry name" value="SRCR-like_dom_sf"/>
</dbReference>
<dbReference type="AlphaFoldDB" id="A0A9N7UAQ2"/>
<feature type="domain" description="SRCR" evidence="5">
    <location>
        <begin position="1"/>
        <end position="70"/>
    </location>
</feature>
<dbReference type="GO" id="GO:0005886">
    <property type="term" value="C:plasma membrane"/>
    <property type="evidence" value="ECO:0007669"/>
    <property type="project" value="TreeGrafter"/>
</dbReference>
<dbReference type="PANTHER" id="PTHR48071">
    <property type="entry name" value="SRCR DOMAIN-CONTAINING PROTEIN"/>
    <property type="match status" value="1"/>
</dbReference>
<reference evidence="6" key="1">
    <citation type="submission" date="2020-03" db="EMBL/GenBank/DDBJ databases">
        <authorList>
            <person name="Weist P."/>
        </authorList>
    </citation>
    <scope>NUCLEOTIDE SEQUENCE</scope>
</reference>
<comment type="caution">
    <text evidence="6">The sequence shown here is derived from an EMBL/GenBank/DDBJ whole genome shotgun (WGS) entry which is preliminary data.</text>
</comment>
<dbReference type="FunFam" id="3.10.250.10:FF:000001">
    <property type="entry name" value="Lysyl oxidase 4 isoform X1"/>
    <property type="match status" value="1"/>
</dbReference>
<dbReference type="GO" id="GO:0031638">
    <property type="term" value="P:zymogen activation"/>
    <property type="evidence" value="ECO:0007669"/>
    <property type="project" value="TreeGrafter"/>
</dbReference>
<dbReference type="Gene3D" id="3.10.250.10">
    <property type="entry name" value="SRCR-like domain"/>
    <property type="match status" value="2"/>
</dbReference>
<dbReference type="PANTHER" id="PTHR48071:SF27">
    <property type="entry name" value="SCAVENGER RECEPTOR CYSTEINE-RICH TYPE 1 PROTEIN M130-LIKE"/>
    <property type="match status" value="1"/>
</dbReference>
<evidence type="ECO:0000313" key="6">
    <source>
        <dbReference type="EMBL" id="CAB1427596.1"/>
    </source>
</evidence>
<gene>
    <name evidence="6" type="ORF">PLEPLA_LOCUS15537</name>
</gene>
<evidence type="ECO:0000259" key="5">
    <source>
        <dbReference type="PROSITE" id="PS50287"/>
    </source>
</evidence>
<dbReference type="InterPro" id="IPR001190">
    <property type="entry name" value="SRCR"/>
</dbReference>
<keyword evidence="4" id="KW-1133">Transmembrane helix</keyword>
<feature type="disulfide bond" evidence="3">
    <location>
        <begin position="153"/>
        <end position="163"/>
    </location>
</feature>
<dbReference type="SMART" id="SM00202">
    <property type="entry name" value="SR"/>
    <property type="match status" value="2"/>
</dbReference>
<dbReference type="PRINTS" id="PR00258">
    <property type="entry name" value="SPERACTRCPTR"/>
</dbReference>
<comment type="caution">
    <text evidence="3">Lacks conserved residue(s) required for the propagation of feature annotation.</text>
</comment>
<protein>
    <recommendedName>
        <fullName evidence="5">SRCR domain-containing protein</fullName>
    </recommendedName>
</protein>
<feature type="disulfide bond" evidence="3">
    <location>
        <begin position="122"/>
        <end position="183"/>
    </location>
</feature>
<feature type="disulfide bond" evidence="3">
    <location>
        <begin position="109"/>
        <end position="173"/>
    </location>
</feature>
<dbReference type="PROSITE" id="PS50287">
    <property type="entry name" value="SRCR_2"/>
    <property type="match status" value="2"/>
</dbReference>